<evidence type="ECO:0000313" key="7">
    <source>
        <dbReference type="Proteomes" id="UP000253769"/>
    </source>
</evidence>
<dbReference type="Proteomes" id="UP000253769">
    <property type="component" value="Unassembled WGS sequence"/>
</dbReference>
<keyword evidence="4" id="KW-0804">Transcription</keyword>
<dbReference type="PANTHER" id="PTHR30126:SF2">
    <property type="entry name" value="HTH-TYPE TRANSCRIPTIONAL REGULATOR YJIE"/>
    <property type="match status" value="1"/>
</dbReference>
<sequence>MDLKWLEDFRVLARTRHFSRAAEEQNVTQPTFSRRIKMLEDEIGVMLIDRNTLPLSLTPAGKLFLEASERISRDLREAREQCLDLERAEAEKLRFATNQTLYLSFYPDWVAQFSDEIDLSLNLNSTSWIGADFCQALEHGECDLVLCYWHPSIDFLRPLEGREFQYQTIAHERLMPVTAVDEQGQPRFLLPGSDAAPLPYIGYNDSTFLYPVIADHLRKIEQLPHLLQVNQNSQAISVKAMISQGYGVGWLPQRLLLQGGEQGLVAAGDESWAIDLELRLYRSRSNLSPQLEKLWQRALSQEPPTLKVVRG</sequence>
<dbReference type="Pfam" id="PF00126">
    <property type="entry name" value="HTH_1"/>
    <property type="match status" value="1"/>
</dbReference>
<feature type="domain" description="HTH lysR-type" evidence="5">
    <location>
        <begin position="1"/>
        <end position="58"/>
    </location>
</feature>
<comment type="similarity">
    <text evidence="1">Belongs to the LysR transcriptional regulatory family.</text>
</comment>
<dbReference type="GO" id="GO:0003700">
    <property type="term" value="F:DNA-binding transcription factor activity"/>
    <property type="evidence" value="ECO:0007669"/>
    <property type="project" value="InterPro"/>
</dbReference>
<dbReference type="PRINTS" id="PR00039">
    <property type="entry name" value="HTHLYSR"/>
</dbReference>
<dbReference type="PROSITE" id="PS50931">
    <property type="entry name" value="HTH_LYSR"/>
    <property type="match status" value="1"/>
</dbReference>
<accession>A0A369WG61</accession>
<dbReference type="RefSeq" id="WP_114696010.1">
    <property type="nucleotide sequence ID" value="NZ_QQOH01000003.1"/>
</dbReference>
<dbReference type="SUPFAM" id="SSF46785">
    <property type="entry name" value="Winged helix' DNA-binding domain"/>
    <property type="match status" value="1"/>
</dbReference>
<evidence type="ECO:0000256" key="1">
    <source>
        <dbReference type="ARBA" id="ARBA00009437"/>
    </source>
</evidence>
<evidence type="ECO:0000259" key="5">
    <source>
        <dbReference type="PROSITE" id="PS50931"/>
    </source>
</evidence>
<dbReference type="Gene3D" id="1.10.10.10">
    <property type="entry name" value="Winged helix-like DNA-binding domain superfamily/Winged helix DNA-binding domain"/>
    <property type="match status" value="1"/>
</dbReference>
<dbReference type="InterPro" id="IPR036390">
    <property type="entry name" value="WH_DNA-bd_sf"/>
</dbReference>
<keyword evidence="2" id="KW-0805">Transcription regulation</keyword>
<evidence type="ECO:0000256" key="4">
    <source>
        <dbReference type="ARBA" id="ARBA00023163"/>
    </source>
</evidence>
<dbReference type="OrthoDB" id="6971749at2"/>
<evidence type="ECO:0000313" key="6">
    <source>
        <dbReference type="EMBL" id="RDE19664.1"/>
    </source>
</evidence>
<dbReference type="Pfam" id="PF03466">
    <property type="entry name" value="LysR_substrate"/>
    <property type="match status" value="1"/>
</dbReference>
<dbReference type="Gene3D" id="3.40.190.10">
    <property type="entry name" value="Periplasmic binding protein-like II"/>
    <property type="match status" value="2"/>
</dbReference>
<dbReference type="InterPro" id="IPR036388">
    <property type="entry name" value="WH-like_DNA-bd_sf"/>
</dbReference>
<dbReference type="InterPro" id="IPR000847">
    <property type="entry name" value="LysR_HTH_N"/>
</dbReference>
<dbReference type="AlphaFoldDB" id="A0A369WG61"/>
<organism evidence="6 7">
    <name type="scientific">Motiliproteus coralliicola</name>
    <dbReference type="NCBI Taxonomy" id="2283196"/>
    <lineage>
        <taxon>Bacteria</taxon>
        <taxon>Pseudomonadati</taxon>
        <taxon>Pseudomonadota</taxon>
        <taxon>Gammaproteobacteria</taxon>
        <taxon>Oceanospirillales</taxon>
        <taxon>Oceanospirillaceae</taxon>
        <taxon>Motiliproteus</taxon>
    </lineage>
</organism>
<dbReference type="PANTHER" id="PTHR30126">
    <property type="entry name" value="HTH-TYPE TRANSCRIPTIONAL REGULATOR"/>
    <property type="match status" value="1"/>
</dbReference>
<dbReference type="GO" id="GO:0000976">
    <property type="term" value="F:transcription cis-regulatory region binding"/>
    <property type="evidence" value="ECO:0007669"/>
    <property type="project" value="TreeGrafter"/>
</dbReference>
<dbReference type="InterPro" id="IPR005119">
    <property type="entry name" value="LysR_subst-bd"/>
</dbReference>
<proteinExistence type="inferred from homology"/>
<reference evidence="6 7" key="1">
    <citation type="submission" date="2018-07" db="EMBL/GenBank/DDBJ databases">
        <title>Motiliproteus coralliicola sp. nov., a bacterium isolated from Coral.</title>
        <authorList>
            <person name="Wang G."/>
        </authorList>
    </citation>
    <scope>NUCLEOTIDE SEQUENCE [LARGE SCALE GENOMIC DNA]</scope>
    <source>
        <strain evidence="6 7">C34</strain>
    </source>
</reference>
<evidence type="ECO:0000256" key="2">
    <source>
        <dbReference type="ARBA" id="ARBA00023015"/>
    </source>
</evidence>
<keyword evidence="3" id="KW-0238">DNA-binding</keyword>
<dbReference type="SUPFAM" id="SSF53850">
    <property type="entry name" value="Periplasmic binding protein-like II"/>
    <property type="match status" value="1"/>
</dbReference>
<dbReference type="FunFam" id="1.10.10.10:FF:000001">
    <property type="entry name" value="LysR family transcriptional regulator"/>
    <property type="match status" value="1"/>
</dbReference>
<gene>
    <name evidence="6" type="ORF">DV711_12335</name>
</gene>
<name>A0A369WG61_9GAMM</name>
<evidence type="ECO:0000256" key="3">
    <source>
        <dbReference type="ARBA" id="ARBA00023125"/>
    </source>
</evidence>
<dbReference type="EMBL" id="QQOH01000003">
    <property type="protein sequence ID" value="RDE19664.1"/>
    <property type="molecule type" value="Genomic_DNA"/>
</dbReference>
<keyword evidence="7" id="KW-1185">Reference proteome</keyword>
<dbReference type="CDD" id="cd05466">
    <property type="entry name" value="PBP2_LTTR_substrate"/>
    <property type="match status" value="1"/>
</dbReference>
<protein>
    <submittedName>
        <fullName evidence="6">LysR family transcriptional regulator</fullName>
    </submittedName>
</protein>
<comment type="caution">
    <text evidence="6">The sequence shown here is derived from an EMBL/GenBank/DDBJ whole genome shotgun (WGS) entry which is preliminary data.</text>
</comment>